<organism evidence="3 4">
    <name type="scientific">Galerina marginata (strain CBS 339.88)</name>
    <dbReference type="NCBI Taxonomy" id="685588"/>
    <lineage>
        <taxon>Eukaryota</taxon>
        <taxon>Fungi</taxon>
        <taxon>Dikarya</taxon>
        <taxon>Basidiomycota</taxon>
        <taxon>Agaricomycotina</taxon>
        <taxon>Agaricomycetes</taxon>
        <taxon>Agaricomycetidae</taxon>
        <taxon>Agaricales</taxon>
        <taxon>Agaricineae</taxon>
        <taxon>Strophariaceae</taxon>
        <taxon>Galerina</taxon>
    </lineage>
</organism>
<evidence type="ECO:0000313" key="3">
    <source>
        <dbReference type="EMBL" id="KDR70431.1"/>
    </source>
</evidence>
<evidence type="ECO:0000313" key="4">
    <source>
        <dbReference type="Proteomes" id="UP000027222"/>
    </source>
</evidence>
<dbReference type="Pfam" id="PF00734">
    <property type="entry name" value="CBM_1"/>
    <property type="match status" value="1"/>
</dbReference>
<dbReference type="OrthoDB" id="2962629at2759"/>
<dbReference type="SUPFAM" id="SSF57180">
    <property type="entry name" value="Cellulose-binding domain"/>
    <property type="match status" value="1"/>
</dbReference>
<dbReference type="InterPro" id="IPR000254">
    <property type="entry name" value="CBD"/>
</dbReference>
<keyword evidence="4" id="KW-1185">Reference proteome</keyword>
<dbReference type="HOGENOM" id="CLU_2399834_0_0_1"/>
<evidence type="ECO:0000256" key="1">
    <source>
        <dbReference type="ARBA" id="ARBA00022729"/>
    </source>
</evidence>
<feature type="domain" description="CBM1" evidence="2">
    <location>
        <begin position="46"/>
        <end position="84"/>
    </location>
</feature>
<dbReference type="GO" id="GO:0005975">
    <property type="term" value="P:carbohydrate metabolic process"/>
    <property type="evidence" value="ECO:0007669"/>
    <property type="project" value="InterPro"/>
</dbReference>
<dbReference type="AlphaFoldDB" id="A0A067SHS3"/>
<reference evidence="4" key="1">
    <citation type="journal article" date="2014" name="Proc. Natl. Acad. Sci. U.S.A.">
        <title>Extensive sampling of basidiomycete genomes demonstrates inadequacy of the white-rot/brown-rot paradigm for wood decay fungi.</title>
        <authorList>
            <person name="Riley R."/>
            <person name="Salamov A.A."/>
            <person name="Brown D.W."/>
            <person name="Nagy L.G."/>
            <person name="Floudas D."/>
            <person name="Held B.W."/>
            <person name="Levasseur A."/>
            <person name="Lombard V."/>
            <person name="Morin E."/>
            <person name="Otillar R."/>
            <person name="Lindquist E.A."/>
            <person name="Sun H."/>
            <person name="LaButti K.M."/>
            <person name="Schmutz J."/>
            <person name="Jabbour D."/>
            <person name="Luo H."/>
            <person name="Baker S.E."/>
            <person name="Pisabarro A.G."/>
            <person name="Walton J.D."/>
            <person name="Blanchette R.A."/>
            <person name="Henrissat B."/>
            <person name="Martin F."/>
            <person name="Cullen D."/>
            <person name="Hibbett D.S."/>
            <person name="Grigoriev I.V."/>
        </authorList>
    </citation>
    <scope>NUCLEOTIDE SEQUENCE [LARGE SCALE GENOMIC DNA]</scope>
    <source>
        <strain evidence="4">CBS 339.88</strain>
    </source>
</reference>
<dbReference type="InterPro" id="IPR035971">
    <property type="entry name" value="CBD_sf"/>
</dbReference>
<protein>
    <recommendedName>
        <fullName evidence="2">CBM1 domain-containing protein</fullName>
    </recommendedName>
</protein>
<sequence length="93" mass="10056">MHEISYKETQDPKCGAQSTSWIYDPWTAMFKSLFFVVAACSLAFAGNAGEYTQCGGIGYTGPTACNARTGFNCIYVDTNRSLCLPLPAPTQQA</sequence>
<dbReference type="GO" id="GO:0005576">
    <property type="term" value="C:extracellular region"/>
    <property type="evidence" value="ECO:0007669"/>
    <property type="project" value="InterPro"/>
</dbReference>
<dbReference type="EMBL" id="KL142397">
    <property type="protein sequence ID" value="KDR70431.1"/>
    <property type="molecule type" value="Genomic_DNA"/>
</dbReference>
<keyword evidence="1" id="KW-0732">Signal</keyword>
<name>A0A067SHS3_GALM3</name>
<dbReference type="Proteomes" id="UP000027222">
    <property type="component" value="Unassembled WGS sequence"/>
</dbReference>
<proteinExistence type="predicted"/>
<dbReference type="PROSITE" id="PS51164">
    <property type="entry name" value="CBM1_2"/>
    <property type="match status" value="1"/>
</dbReference>
<accession>A0A067SHS3</accession>
<evidence type="ECO:0000259" key="2">
    <source>
        <dbReference type="PROSITE" id="PS51164"/>
    </source>
</evidence>
<gene>
    <name evidence="3" type="ORF">GALMADRAFT_230072</name>
</gene>
<dbReference type="GO" id="GO:0030248">
    <property type="term" value="F:cellulose binding"/>
    <property type="evidence" value="ECO:0007669"/>
    <property type="project" value="InterPro"/>
</dbReference>
<dbReference type="SMART" id="SM00236">
    <property type="entry name" value="fCBD"/>
    <property type="match status" value="1"/>
</dbReference>